<evidence type="ECO:0000313" key="2">
    <source>
        <dbReference type="EMBL" id="CAA9472459.1"/>
    </source>
</evidence>
<feature type="non-terminal residue" evidence="2">
    <location>
        <position position="1"/>
    </location>
</feature>
<proteinExistence type="predicted"/>
<protein>
    <submittedName>
        <fullName evidence="2">Uncharacterized protein</fullName>
    </submittedName>
</protein>
<feature type="compositionally biased region" description="Basic and acidic residues" evidence="1">
    <location>
        <begin position="25"/>
        <end position="41"/>
    </location>
</feature>
<evidence type="ECO:0000256" key="1">
    <source>
        <dbReference type="SAM" id="MobiDB-lite"/>
    </source>
</evidence>
<feature type="region of interest" description="Disordered" evidence="1">
    <location>
        <begin position="1"/>
        <end position="53"/>
    </location>
</feature>
<feature type="non-terminal residue" evidence="2">
    <location>
        <position position="53"/>
    </location>
</feature>
<dbReference type="EMBL" id="CADCVH010000106">
    <property type="protein sequence ID" value="CAA9472459.1"/>
    <property type="molecule type" value="Genomic_DNA"/>
</dbReference>
<reference evidence="2" key="1">
    <citation type="submission" date="2020-02" db="EMBL/GenBank/DDBJ databases">
        <authorList>
            <person name="Meier V. D."/>
        </authorList>
    </citation>
    <scope>NUCLEOTIDE SEQUENCE</scope>
    <source>
        <strain evidence="2">AVDCRST_MAG02</strain>
    </source>
</reference>
<organism evidence="2">
    <name type="scientific">uncultured Rubrobacteraceae bacterium</name>
    <dbReference type="NCBI Taxonomy" id="349277"/>
    <lineage>
        <taxon>Bacteria</taxon>
        <taxon>Bacillati</taxon>
        <taxon>Actinomycetota</taxon>
        <taxon>Rubrobacteria</taxon>
        <taxon>Rubrobacterales</taxon>
        <taxon>Rubrobacteraceae</taxon>
        <taxon>environmental samples</taxon>
    </lineage>
</organism>
<sequence length="53" mass="5729">AAATGAMRVLQAADSDTGDLRPAGRHREEGRRGHAPGERGGQHTVQRVRREQV</sequence>
<gene>
    <name evidence="2" type="ORF">AVDCRST_MAG02-3843</name>
</gene>
<dbReference type="AlphaFoldDB" id="A0A6J4RGY9"/>
<name>A0A6J4RGY9_9ACTN</name>
<accession>A0A6J4RGY9</accession>